<protein>
    <submittedName>
        <fullName evidence="1">Uncharacterized protein</fullName>
    </submittedName>
</protein>
<sequence>MHCCSFYTCHPFSFTSFSDRVSACSCSYTSRNSSRSRCPNSCIPTCSSLGSR</sequence>
<keyword evidence="1" id="KW-0496">Mitochondrion</keyword>
<proteinExistence type="predicted"/>
<gene>
    <name evidence="1" type="ORF">AEK19_MT1216</name>
</gene>
<name>A0A1Y0B201_9LAMI</name>
<evidence type="ECO:0000313" key="1">
    <source>
        <dbReference type="EMBL" id="ART31430.1"/>
    </source>
</evidence>
<geneLocation type="mitochondrion" evidence="1"/>
<accession>A0A1Y0B201</accession>
<dbReference type="AlphaFoldDB" id="A0A1Y0B201"/>
<dbReference type="EMBL" id="KY774314">
    <property type="protein sequence ID" value="ART31430.1"/>
    <property type="molecule type" value="Genomic_DNA"/>
</dbReference>
<organism evidence="1">
    <name type="scientific">Utricularia reniformis</name>
    <dbReference type="NCBI Taxonomy" id="192314"/>
    <lineage>
        <taxon>Eukaryota</taxon>
        <taxon>Viridiplantae</taxon>
        <taxon>Streptophyta</taxon>
        <taxon>Embryophyta</taxon>
        <taxon>Tracheophyta</taxon>
        <taxon>Spermatophyta</taxon>
        <taxon>Magnoliopsida</taxon>
        <taxon>eudicotyledons</taxon>
        <taxon>Gunneridae</taxon>
        <taxon>Pentapetalae</taxon>
        <taxon>asterids</taxon>
        <taxon>lamiids</taxon>
        <taxon>Lamiales</taxon>
        <taxon>Lentibulariaceae</taxon>
        <taxon>Utricularia</taxon>
    </lineage>
</organism>
<reference evidence="1" key="1">
    <citation type="submission" date="2017-03" db="EMBL/GenBank/DDBJ databases">
        <title>The mitochondrial genome of the carnivorous plant Utricularia reniformis (Lentibulariaceae): structure, comparative analysis and evolutionary landmarks.</title>
        <authorList>
            <person name="Silva S.R."/>
            <person name="Alvarenga D.O."/>
            <person name="Michael T.P."/>
            <person name="Miranda V.F.O."/>
            <person name="Varani A.M."/>
        </authorList>
    </citation>
    <scope>NUCLEOTIDE SEQUENCE</scope>
</reference>